<reference evidence="8 9" key="1">
    <citation type="journal article" date="2019" name="PLoS ONE">
        <title>Comparative genome analysis indicates high evolutionary potential of pathogenicity genes in Colletotrichum tanaceti.</title>
        <authorList>
            <person name="Lelwala R.V."/>
            <person name="Korhonen P.K."/>
            <person name="Young N.D."/>
            <person name="Scott J.B."/>
            <person name="Ades P.A."/>
            <person name="Gasser R.B."/>
            <person name="Taylor P.W.J."/>
        </authorList>
    </citation>
    <scope>NUCLEOTIDE SEQUENCE [LARGE SCALE GENOMIC DNA]</scope>
    <source>
        <strain evidence="8">BRIP57314</strain>
    </source>
</reference>
<comment type="caution">
    <text evidence="8">The sequence shown here is derived from an EMBL/GenBank/DDBJ whole genome shotgun (WGS) entry which is preliminary data.</text>
</comment>
<dbReference type="SUPFAM" id="SSF49899">
    <property type="entry name" value="Concanavalin A-like lectins/glucanases"/>
    <property type="match status" value="1"/>
</dbReference>
<keyword evidence="3" id="KW-0136">Cellulose degradation</keyword>
<evidence type="ECO:0000313" key="8">
    <source>
        <dbReference type="EMBL" id="TKW49157.1"/>
    </source>
</evidence>
<dbReference type="Gene3D" id="2.70.100.10">
    <property type="entry name" value="Glycoside hydrolase, family 7, domain"/>
    <property type="match status" value="1"/>
</dbReference>
<feature type="region of interest" description="Disordered" evidence="7">
    <location>
        <begin position="65"/>
        <end position="104"/>
    </location>
</feature>
<name>A0A4U6X6U6_9PEZI</name>
<accession>A0A4U6X6U6</accession>
<dbReference type="GO" id="GO:0030245">
    <property type="term" value="P:cellulose catabolic process"/>
    <property type="evidence" value="ECO:0007669"/>
    <property type="project" value="UniProtKB-KW"/>
</dbReference>
<dbReference type="InterPro" id="IPR013320">
    <property type="entry name" value="ConA-like_dom_sf"/>
</dbReference>
<gene>
    <name evidence="8" type="ORF">CTA1_12892</name>
</gene>
<keyword evidence="5" id="KW-0326">Glycosidase</keyword>
<evidence type="ECO:0000256" key="6">
    <source>
        <dbReference type="ARBA" id="ARBA00023326"/>
    </source>
</evidence>
<sequence length="104" mass="11047">MGVTGFYGKGKTVDTSRKFTVVTQFSNNKVQQYFVQNAALGGKMGARHVPLGRPLRQHALARLRLPSREGRPAQLGSARGDCPTTSGVPGEVESSLASVSRCAS</sequence>
<evidence type="ECO:0000256" key="4">
    <source>
        <dbReference type="ARBA" id="ARBA00023277"/>
    </source>
</evidence>
<evidence type="ECO:0000256" key="5">
    <source>
        <dbReference type="ARBA" id="ARBA00023295"/>
    </source>
</evidence>
<dbReference type="EMBL" id="PJEX01000607">
    <property type="protein sequence ID" value="TKW49157.1"/>
    <property type="molecule type" value="Genomic_DNA"/>
</dbReference>
<dbReference type="AlphaFoldDB" id="A0A4U6X6U6"/>
<feature type="compositionally biased region" description="Polar residues" evidence="7">
    <location>
        <begin position="95"/>
        <end position="104"/>
    </location>
</feature>
<dbReference type="Proteomes" id="UP000310108">
    <property type="component" value="Unassembled WGS sequence"/>
</dbReference>
<keyword evidence="6" id="KW-0624">Polysaccharide degradation</keyword>
<evidence type="ECO:0000256" key="7">
    <source>
        <dbReference type="SAM" id="MobiDB-lite"/>
    </source>
</evidence>
<dbReference type="STRING" id="1306861.A0A4U6X6U6"/>
<keyword evidence="4" id="KW-0119">Carbohydrate metabolism</keyword>
<comment type="similarity">
    <text evidence="1">Belongs to the glycosyl hydrolase 7 (cellulase C) family.</text>
</comment>
<dbReference type="InterPro" id="IPR001722">
    <property type="entry name" value="Glyco_hydro_7"/>
</dbReference>
<evidence type="ECO:0000256" key="3">
    <source>
        <dbReference type="ARBA" id="ARBA00023001"/>
    </source>
</evidence>
<evidence type="ECO:0000256" key="2">
    <source>
        <dbReference type="ARBA" id="ARBA00022801"/>
    </source>
</evidence>
<dbReference type="Pfam" id="PF00840">
    <property type="entry name" value="Glyco_hydro_7"/>
    <property type="match status" value="1"/>
</dbReference>
<dbReference type="GO" id="GO:0004553">
    <property type="term" value="F:hydrolase activity, hydrolyzing O-glycosyl compounds"/>
    <property type="evidence" value="ECO:0007669"/>
    <property type="project" value="InterPro"/>
</dbReference>
<evidence type="ECO:0000256" key="1">
    <source>
        <dbReference type="ARBA" id="ARBA00006044"/>
    </source>
</evidence>
<proteinExistence type="inferred from homology"/>
<organism evidence="8 9">
    <name type="scientific">Colletotrichum tanaceti</name>
    <dbReference type="NCBI Taxonomy" id="1306861"/>
    <lineage>
        <taxon>Eukaryota</taxon>
        <taxon>Fungi</taxon>
        <taxon>Dikarya</taxon>
        <taxon>Ascomycota</taxon>
        <taxon>Pezizomycotina</taxon>
        <taxon>Sordariomycetes</taxon>
        <taxon>Hypocreomycetidae</taxon>
        <taxon>Glomerellales</taxon>
        <taxon>Glomerellaceae</taxon>
        <taxon>Colletotrichum</taxon>
        <taxon>Colletotrichum destructivum species complex</taxon>
    </lineage>
</organism>
<dbReference type="InterPro" id="IPR037019">
    <property type="entry name" value="Glyco_hydro_7_sf"/>
</dbReference>
<keyword evidence="9" id="KW-1185">Reference proteome</keyword>
<evidence type="ECO:0000313" key="9">
    <source>
        <dbReference type="Proteomes" id="UP000310108"/>
    </source>
</evidence>
<protein>
    <submittedName>
        <fullName evidence="8">Uncharacterized protein</fullName>
    </submittedName>
</protein>
<keyword evidence="2" id="KW-0378">Hydrolase</keyword>